<proteinExistence type="inferred from homology"/>
<dbReference type="Gene3D" id="3.40.800.20">
    <property type="entry name" value="Histone deacetylase domain"/>
    <property type="match status" value="1"/>
</dbReference>
<organism evidence="3 4">
    <name type="scientific">Hydrogenophaga atypica</name>
    <dbReference type="NCBI Taxonomy" id="249409"/>
    <lineage>
        <taxon>Bacteria</taxon>
        <taxon>Pseudomonadati</taxon>
        <taxon>Pseudomonadota</taxon>
        <taxon>Betaproteobacteria</taxon>
        <taxon>Burkholderiales</taxon>
        <taxon>Comamonadaceae</taxon>
        <taxon>Hydrogenophaga</taxon>
    </lineage>
</organism>
<dbReference type="PANTHER" id="PTHR10625">
    <property type="entry name" value="HISTONE DEACETYLASE HDAC1-RELATED"/>
    <property type="match status" value="1"/>
</dbReference>
<gene>
    <name evidence="3" type="ORF">ACFQPB_15300</name>
</gene>
<evidence type="ECO:0000256" key="1">
    <source>
        <dbReference type="ARBA" id="ARBA00005947"/>
    </source>
</evidence>
<dbReference type="InterPro" id="IPR023801">
    <property type="entry name" value="His_deacetylse_dom"/>
</dbReference>
<dbReference type="PANTHER" id="PTHR10625:SF19">
    <property type="entry name" value="HISTONE DEACETYLASE 12"/>
    <property type="match status" value="1"/>
</dbReference>
<accession>A0ABW2QNT8</accession>
<evidence type="ECO:0000313" key="3">
    <source>
        <dbReference type="EMBL" id="MFC7410233.1"/>
    </source>
</evidence>
<dbReference type="Pfam" id="PF00850">
    <property type="entry name" value="Hist_deacetyl"/>
    <property type="match status" value="1"/>
</dbReference>
<dbReference type="EMBL" id="JBHTCA010000013">
    <property type="protein sequence ID" value="MFC7410233.1"/>
    <property type="molecule type" value="Genomic_DNA"/>
</dbReference>
<dbReference type="RefSeq" id="WP_382225165.1">
    <property type="nucleotide sequence ID" value="NZ_JBHTCA010000013.1"/>
</dbReference>
<dbReference type="InterPro" id="IPR037138">
    <property type="entry name" value="His_deacetylse_dom_sf"/>
</dbReference>
<dbReference type="InterPro" id="IPR000286">
    <property type="entry name" value="HDACs"/>
</dbReference>
<dbReference type="PRINTS" id="PR01270">
    <property type="entry name" value="HDASUPER"/>
</dbReference>
<evidence type="ECO:0000313" key="4">
    <source>
        <dbReference type="Proteomes" id="UP001596501"/>
    </source>
</evidence>
<protein>
    <recommendedName>
        <fullName evidence="2">Histone deacetylase domain-containing protein</fullName>
    </recommendedName>
</protein>
<feature type="domain" description="Histone deacetylase" evidence="2">
    <location>
        <begin position="26"/>
        <end position="162"/>
    </location>
</feature>
<dbReference type="Proteomes" id="UP001596501">
    <property type="component" value="Unassembled WGS sequence"/>
</dbReference>
<sequence>MFYRPEQTARNAGAYSPSAAKPALVVADWLQHGLIQESDVLSFEPVTPEDLIRAHDPIFVDGVLSLEMPNGFNNRDAEVAASLPYTSGSLLAAARHALAHQTNVCSPTSGFHHAGYDFAGGYCTFNGLMVTALALLASGEVSSVGIIDCDAHYGNGTQNILDRLAVRGVRHHTMGKHFRTAADVGQGGGKFLSWLEQSLQDCAGVDLLIYQAGADPHLKDPLGGMLSDVAMCKRDHLVFQAFKDKPLVWNLAGGYQRDSAGGIEPVLRLHRNTVQALRVYQS</sequence>
<keyword evidence="4" id="KW-1185">Reference proteome</keyword>
<dbReference type="InterPro" id="IPR023696">
    <property type="entry name" value="Ureohydrolase_dom_sf"/>
</dbReference>
<dbReference type="SUPFAM" id="SSF52768">
    <property type="entry name" value="Arginase/deacetylase"/>
    <property type="match status" value="1"/>
</dbReference>
<comment type="similarity">
    <text evidence="1">Belongs to the histone deacetylase family.</text>
</comment>
<comment type="caution">
    <text evidence="3">The sequence shown here is derived from an EMBL/GenBank/DDBJ whole genome shotgun (WGS) entry which is preliminary data.</text>
</comment>
<evidence type="ECO:0000259" key="2">
    <source>
        <dbReference type="Pfam" id="PF00850"/>
    </source>
</evidence>
<name>A0ABW2QNT8_9BURK</name>
<reference evidence="4" key="1">
    <citation type="journal article" date="2019" name="Int. J. Syst. Evol. Microbiol.">
        <title>The Global Catalogue of Microorganisms (GCM) 10K type strain sequencing project: providing services to taxonomists for standard genome sequencing and annotation.</title>
        <authorList>
            <consortium name="The Broad Institute Genomics Platform"/>
            <consortium name="The Broad Institute Genome Sequencing Center for Infectious Disease"/>
            <person name="Wu L."/>
            <person name="Ma J."/>
        </authorList>
    </citation>
    <scope>NUCLEOTIDE SEQUENCE [LARGE SCALE GENOMIC DNA]</scope>
    <source>
        <strain evidence="4">CGMCC 1.12371</strain>
    </source>
</reference>